<accession>A0ABS5B2U0</accession>
<feature type="domain" description="N-acetyltransferase" evidence="3">
    <location>
        <begin position="154"/>
        <end position="290"/>
    </location>
</feature>
<dbReference type="PANTHER" id="PTHR43420:SF44">
    <property type="entry name" value="ACETYLTRANSFERASE YPEA"/>
    <property type="match status" value="1"/>
</dbReference>
<dbReference type="InterPro" id="IPR016181">
    <property type="entry name" value="Acyl_CoA_acyltransferase"/>
</dbReference>
<gene>
    <name evidence="4" type="ORF">C4K46_04225</name>
</gene>
<dbReference type="RefSeq" id="WP_209627625.1">
    <property type="nucleotide sequence ID" value="NZ_PRDG01000002.1"/>
</dbReference>
<dbReference type="InterPro" id="IPR050680">
    <property type="entry name" value="YpeA/RimI_acetyltransf"/>
</dbReference>
<evidence type="ECO:0000256" key="2">
    <source>
        <dbReference type="ARBA" id="ARBA00023315"/>
    </source>
</evidence>
<dbReference type="Pfam" id="PF00583">
    <property type="entry name" value="Acetyltransf_1"/>
    <property type="match status" value="2"/>
</dbReference>
<evidence type="ECO:0000259" key="3">
    <source>
        <dbReference type="PROSITE" id="PS51186"/>
    </source>
</evidence>
<dbReference type="Proteomes" id="UP001519296">
    <property type="component" value="Unassembled WGS sequence"/>
</dbReference>
<protein>
    <submittedName>
        <fullName evidence="4">N-acetyltransferase</fullName>
    </submittedName>
</protein>
<keyword evidence="5" id="KW-1185">Reference proteome</keyword>
<organism evidence="4 5">
    <name type="scientific">Streptococcus oricebi</name>
    <dbReference type="NCBI Taxonomy" id="1547447"/>
    <lineage>
        <taxon>Bacteria</taxon>
        <taxon>Bacillati</taxon>
        <taxon>Bacillota</taxon>
        <taxon>Bacilli</taxon>
        <taxon>Lactobacillales</taxon>
        <taxon>Streptococcaceae</taxon>
        <taxon>Streptococcus</taxon>
    </lineage>
</organism>
<name>A0ABS5B2U0_9STRE</name>
<dbReference type="Gene3D" id="3.40.630.30">
    <property type="match status" value="2"/>
</dbReference>
<dbReference type="SUPFAM" id="SSF55729">
    <property type="entry name" value="Acyl-CoA N-acyltransferases (Nat)"/>
    <property type="match status" value="2"/>
</dbReference>
<evidence type="ECO:0000256" key="1">
    <source>
        <dbReference type="ARBA" id="ARBA00022679"/>
    </source>
</evidence>
<keyword evidence="2" id="KW-0012">Acyltransferase</keyword>
<proteinExistence type="predicted"/>
<dbReference type="EMBL" id="PRDG01000002">
    <property type="protein sequence ID" value="MBP2623144.1"/>
    <property type="molecule type" value="Genomic_DNA"/>
</dbReference>
<evidence type="ECO:0000313" key="5">
    <source>
        <dbReference type="Proteomes" id="UP001519296"/>
    </source>
</evidence>
<dbReference type="PANTHER" id="PTHR43420">
    <property type="entry name" value="ACETYLTRANSFERASE"/>
    <property type="match status" value="1"/>
</dbReference>
<dbReference type="PROSITE" id="PS51186">
    <property type="entry name" value="GNAT"/>
    <property type="match status" value="2"/>
</dbReference>
<dbReference type="CDD" id="cd04301">
    <property type="entry name" value="NAT_SF"/>
    <property type="match status" value="2"/>
</dbReference>
<reference evidence="4 5" key="1">
    <citation type="submission" date="2018-02" db="EMBL/GenBank/DDBJ databases">
        <title>Draft genome sequence of Streptococcus oricebi CCUG 70868T type strain.</title>
        <authorList>
            <person name="Mendez V."/>
            <person name="Salva-Serra F."/>
            <person name="Jaen-Luchoro D."/>
            <person name="Gonzales-Siles L."/>
            <person name="Karlsson R."/>
            <person name="Engstrom-Jakobsson H."/>
            <person name="Busquets A."/>
            <person name="Gomila M."/>
            <person name="Pineiro-Iglesias B."/>
            <person name="Bennasar-Figueras A."/>
            <person name="Seeger M."/>
            <person name="Moore E."/>
        </authorList>
    </citation>
    <scope>NUCLEOTIDE SEQUENCE [LARGE SCALE GENOMIC DNA]</scope>
    <source>
        <strain evidence="4 5">CCUG 70868</strain>
    </source>
</reference>
<evidence type="ECO:0000313" key="4">
    <source>
        <dbReference type="EMBL" id="MBP2623144.1"/>
    </source>
</evidence>
<sequence>MIVKEIVNPTTKEVEDMQDLVEICHQADGSFSQPYLATTYNVDRSMPAFLLAYEAENLVAFAYLYADEPHEAEVSLYVRPSHRRQGLMTSLLEKLDDLAARYVLTDLEFVTEKVFLASQPDFCANCQLSLLDGSEIWLTQTSKRYDDLEENPALALKQADASMIEEIASFQSEAFADDIKTARLYAQQSVENPATLLYVLSYKERLIGSATVDSSDKVNHLFGLAIDEKYQGQGFGTYLMKSLINDLQEKNNWDFQIVVEEENQAARKLYGKLGFVERTEVVYLKKDNLPV</sequence>
<comment type="caution">
    <text evidence="4">The sequence shown here is derived from an EMBL/GenBank/DDBJ whole genome shotgun (WGS) entry which is preliminary data.</text>
</comment>
<feature type="domain" description="N-acetyltransferase" evidence="3">
    <location>
        <begin position="4"/>
        <end position="161"/>
    </location>
</feature>
<dbReference type="InterPro" id="IPR000182">
    <property type="entry name" value="GNAT_dom"/>
</dbReference>
<keyword evidence="1" id="KW-0808">Transferase</keyword>